<dbReference type="OrthoDB" id="10016839at2759"/>
<evidence type="ECO:0000256" key="2">
    <source>
        <dbReference type="ARBA" id="ARBA00022801"/>
    </source>
</evidence>
<dbReference type="Pfam" id="PF19420">
    <property type="entry name" value="DDAH_eukar"/>
    <property type="match status" value="1"/>
</dbReference>
<name>A0A9J7KSH6_BRAFL</name>
<organism evidence="3 4">
    <name type="scientific">Branchiostoma floridae</name>
    <name type="common">Florida lancelet</name>
    <name type="synonym">Amphioxus</name>
    <dbReference type="NCBI Taxonomy" id="7739"/>
    <lineage>
        <taxon>Eukaryota</taxon>
        <taxon>Metazoa</taxon>
        <taxon>Chordata</taxon>
        <taxon>Cephalochordata</taxon>
        <taxon>Leptocardii</taxon>
        <taxon>Amphioxiformes</taxon>
        <taxon>Branchiostomatidae</taxon>
        <taxon>Branchiostoma</taxon>
    </lineage>
</organism>
<evidence type="ECO:0000313" key="4">
    <source>
        <dbReference type="RefSeq" id="XP_035668978.1"/>
    </source>
</evidence>
<dbReference type="FunFam" id="3.75.10.10:FF:000004">
    <property type="entry name" value="N(G),N(G)-dimethylarginine dimethylaminohydrolase 1"/>
    <property type="match status" value="1"/>
</dbReference>
<dbReference type="AlphaFoldDB" id="A0A9J7KSH6"/>
<evidence type="ECO:0000256" key="1">
    <source>
        <dbReference type="ARBA" id="ARBA00008532"/>
    </source>
</evidence>
<dbReference type="GO" id="GO:0000052">
    <property type="term" value="P:citrulline metabolic process"/>
    <property type="evidence" value="ECO:0000318"/>
    <property type="project" value="GO_Central"/>
</dbReference>
<keyword evidence="2" id="KW-0378">Hydrolase</keyword>
<dbReference type="GO" id="GO:0016403">
    <property type="term" value="F:dimethylargininase activity"/>
    <property type="evidence" value="ECO:0000318"/>
    <property type="project" value="GO_Central"/>
</dbReference>
<dbReference type="Proteomes" id="UP000001554">
    <property type="component" value="Chromosome 3"/>
</dbReference>
<dbReference type="GO" id="GO:0006525">
    <property type="term" value="P:arginine metabolic process"/>
    <property type="evidence" value="ECO:0000318"/>
    <property type="project" value="GO_Central"/>
</dbReference>
<protein>
    <submittedName>
        <fullName evidence="4">N(G),N(G)-dimethylarginine dimethylaminohydrolase 1-like</fullName>
    </submittedName>
</protein>
<dbReference type="PANTHER" id="PTHR12737">
    <property type="entry name" value="DIMETHYLARGININE DIMETHYLAMINOHYDROLASE"/>
    <property type="match status" value="1"/>
</dbReference>
<accession>A0A9J7KSH6</accession>
<dbReference type="KEGG" id="bfo:118411076"/>
<dbReference type="GeneID" id="118411076"/>
<dbReference type="GO" id="GO:0045429">
    <property type="term" value="P:positive regulation of nitric oxide biosynthetic process"/>
    <property type="evidence" value="ECO:0000318"/>
    <property type="project" value="GO_Central"/>
</dbReference>
<dbReference type="GO" id="GO:0016597">
    <property type="term" value="F:amino acid binding"/>
    <property type="evidence" value="ECO:0000318"/>
    <property type="project" value="GO_Central"/>
</dbReference>
<gene>
    <name evidence="4" type="primary">LOC118411076</name>
</gene>
<keyword evidence="3" id="KW-1185">Reference proteome</keyword>
<proteinExistence type="inferred from homology"/>
<dbReference type="InterPro" id="IPR033199">
    <property type="entry name" value="DDAH-like"/>
</dbReference>
<comment type="similarity">
    <text evidence="1">Belongs to the DDAH family.</text>
</comment>
<evidence type="ECO:0000313" key="3">
    <source>
        <dbReference type="Proteomes" id="UP000001554"/>
    </source>
</evidence>
<reference evidence="4" key="2">
    <citation type="submission" date="2025-08" db="UniProtKB">
        <authorList>
            <consortium name="RefSeq"/>
        </authorList>
    </citation>
    <scope>IDENTIFICATION</scope>
    <source>
        <strain evidence="4">S238N-H82</strain>
        <tissue evidence="4">Testes</tissue>
    </source>
</reference>
<dbReference type="PANTHER" id="PTHR12737:SF9">
    <property type="entry name" value="DIMETHYLARGININASE"/>
    <property type="match status" value="1"/>
</dbReference>
<dbReference type="Gene3D" id="3.75.10.10">
    <property type="entry name" value="L-arginine/glycine Amidinotransferase, Chain A"/>
    <property type="match status" value="1"/>
</dbReference>
<sequence length="280" mass="31331">MSTAKFTRAIVRQIPHSIREHSESYEDREDIGLFKHELIDVEKARQEHAVYAQTLRELGLDVIVMPADESLPDCPFVEDICVIVGKRALLTRPLTENRRLEADAVEKVLVDLGLEVHKIDDDEAILEGGNLFFTGQEFFVGLSRCSNLRGAEILSSTFPEYPVHTIPLEPPECHLKGVACMAAPGVIAVAESKWGIPAWKAIREKAKFPYEPLWVPDAELYESTCDVIYFNGNLLHCTSGRKEETVKAGEPRWFCLGAILLPMVVSSTIQLHHTVELGNI</sequence>
<dbReference type="RefSeq" id="XP_035668978.1">
    <property type="nucleotide sequence ID" value="XM_035813085.1"/>
</dbReference>
<dbReference type="SUPFAM" id="SSF55909">
    <property type="entry name" value="Pentein"/>
    <property type="match status" value="1"/>
</dbReference>
<reference evidence="3" key="1">
    <citation type="journal article" date="2020" name="Nat. Ecol. Evol.">
        <title>Deeply conserved synteny resolves early events in vertebrate evolution.</title>
        <authorList>
            <person name="Simakov O."/>
            <person name="Marletaz F."/>
            <person name="Yue J.X."/>
            <person name="O'Connell B."/>
            <person name="Jenkins J."/>
            <person name="Brandt A."/>
            <person name="Calef R."/>
            <person name="Tung C.H."/>
            <person name="Huang T.K."/>
            <person name="Schmutz J."/>
            <person name="Satoh N."/>
            <person name="Yu J.K."/>
            <person name="Putnam N.H."/>
            <person name="Green R.E."/>
            <person name="Rokhsar D.S."/>
        </authorList>
    </citation>
    <scope>NUCLEOTIDE SEQUENCE [LARGE SCALE GENOMIC DNA]</scope>
    <source>
        <strain evidence="3">S238N-H82</strain>
    </source>
</reference>